<organism evidence="1 2">
    <name type="scientific">Microlunatus endophyticus</name>
    <dbReference type="NCBI Taxonomy" id="1716077"/>
    <lineage>
        <taxon>Bacteria</taxon>
        <taxon>Bacillati</taxon>
        <taxon>Actinomycetota</taxon>
        <taxon>Actinomycetes</taxon>
        <taxon>Propionibacteriales</taxon>
        <taxon>Propionibacteriaceae</taxon>
        <taxon>Microlunatus</taxon>
    </lineage>
</organism>
<evidence type="ECO:0000313" key="1">
    <source>
        <dbReference type="EMBL" id="GGL62365.1"/>
    </source>
</evidence>
<dbReference type="EMBL" id="BMMZ01000004">
    <property type="protein sequence ID" value="GGL62365.1"/>
    <property type="molecule type" value="Genomic_DNA"/>
</dbReference>
<dbReference type="AlphaFoldDB" id="A0A917S7M1"/>
<sequence>MAISRFYRRRFLNRRGFHAGAYVLADCRVLTERVRDGNRRYVDAELTIADCSRVVSLDLSAYSEADARNSLYKARLLRAIIDDFTDTFEDALHEAYPDLK</sequence>
<evidence type="ECO:0000313" key="2">
    <source>
        <dbReference type="Proteomes" id="UP000613840"/>
    </source>
</evidence>
<reference evidence="1" key="2">
    <citation type="submission" date="2020-09" db="EMBL/GenBank/DDBJ databases">
        <authorList>
            <person name="Sun Q."/>
            <person name="Zhou Y."/>
        </authorList>
    </citation>
    <scope>NUCLEOTIDE SEQUENCE</scope>
    <source>
        <strain evidence="1">CGMCC 4.7306</strain>
    </source>
</reference>
<gene>
    <name evidence="1" type="ORF">GCM10011575_21130</name>
</gene>
<dbReference type="Proteomes" id="UP000613840">
    <property type="component" value="Unassembled WGS sequence"/>
</dbReference>
<dbReference type="RefSeq" id="WP_188895237.1">
    <property type="nucleotide sequence ID" value="NZ_BMMZ01000004.1"/>
</dbReference>
<protein>
    <submittedName>
        <fullName evidence="1">Uncharacterized protein</fullName>
    </submittedName>
</protein>
<reference evidence="1" key="1">
    <citation type="journal article" date="2014" name="Int. J. Syst. Evol. Microbiol.">
        <title>Complete genome sequence of Corynebacterium casei LMG S-19264T (=DSM 44701T), isolated from a smear-ripened cheese.</title>
        <authorList>
            <consortium name="US DOE Joint Genome Institute (JGI-PGF)"/>
            <person name="Walter F."/>
            <person name="Albersmeier A."/>
            <person name="Kalinowski J."/>
            <person name="Ruckert C."/>
        </authorList>
    </citation>
    <scope>NUCLEOTIDE SEQUENCE</scope>
    <source>
        <strain evidence="1">CGMCC 4.7306</strain>
    </source>
</reference>
<name>A0A917S7M1_9ACTN</name>
<accession>A0A917S7M1</accession>
<keyword evidence="2" id="KW-1185">Reference proteome</keyword>
<proteinExistence type="predicted"/>
<comment type="caution">
    <text evidence="1">The sequence shown here is derived from an EMBL/GenBank/DDBJ whole genome shotgun (WGS) entry which is preliminary data.</text>
</comment>